<proteinExistence type="predicted"/>
<accession>A0A653KUU6</accession>
<sequence length="558" mass="63418">MRLEYEAIRYKQTANGNWLVLFGAPAYEVKQWAGIPQKKNFDSVESTGFQRAFKDDRLNSLISFYSDKRNVLQNPLLCAPREIGEHTIFFIPDDGEEQTVLSQKGKLVINYIDYSALPLLELLCKFKSELEKRVPELKDYSIESPLLLKLKESIGVSYTEKDADDILSVGDVAELDNLNVETSHIAELWQEVACRIALLEDNPILQQSDEILGFTKESIISYIMPATIVDGQHRLIGAIKQAEIEFNSEEALFEIEDLLASGVDIDQAKNTVMNRKSRVLPISMIYSEDPAEHVFQFVVVNQKATPINNALLGTIVSTSLSSEELNRVAERLKHADIPLEASHAVSFATRNPDSPFYNLVQTGIAGESANKLPWTVMKSIVLIFKDLRGGKFFSDENRVDYADLWKRRFLNESLIINANNSSDPYTLWSADNGAWRDVFVSFWCCVRDKLANTEDETKNNYWGSTASNLYNKVSLTILAADFFKYLCDSRKPINSKEDVAALVNDWLLGVDLGYFDRNWNLTVKKDTPSIRKQWSKLWLNYRQDPTRLPALSLYGKVN</sequence>
<dbReference type="RefSeq" id="WP_159158723.1">
    <property type="nucleotide sequence ID" value="NZ_LR732798.1"/>
</dbReference>
<evidence type="ECO:0000313" key="2">
    <source>
        <dbReference type="Proteomes" id="UP000439123"/>
    </source>
</evidence>
<reference evidence="1 2" key="1">
    <citation type="submission" date="2019-10" db="EMBL/GenBank/DDBJ databases">
        <authorList>
            <person name="Karimi E."/>
        </authorList>
    </citation>
    <scope>NUCLEOTIDE SEQUENCE [LARGE SCALE GENOMIC DNA]</scope>
    <source>
        <strain evidence="1">Aeromonas sp. 8C</strain>
    </source>
</reference>
<dbReference type="AlphaFoldDB" id="A0A653KUU6"/>
<dbReference type="EMBL" id="CABWLC010000007">
    <property type="protein sequence ID" value="VXA83213.1"/>
    <property type="molecule type" value="Genomic_DNA"/>
</dbReference>
<protein>
    <recommendedName>
        <fullName evidence="3">DGQHR domain-containing protein</fullName>
    </recommendedName>
</protein>
<organism evidence="1 2">
    <name type="scientific">Aeromonas veronii</name>
    <dbReference type="NCBI Taxonomy" id="654"/>
    <lineage>
        <taxon>Bacteria</taxon>
        <taxon>Pseudomonadati</taxon>
        <taxon>Pseudomonadota</taxon>
        <taxon>Gammaproteobacteria</taxon>
        <taxon>Aeromonadales</taxon>
        <taxon>Aeromonadaceae</taxon>
        <taxon>Aeromonas</taxon>
    </lineage>
</organism>
<evidence type="ECO:0000313" key="1">
    <source>
        <dbReference type="EMBL" id="VXA83213.1"/>
    </source>
</evidence>
<name>A0A653KUU6_AERVE</name>
<evidence type="ECO:0008006" key="3">
    <source>
        <dbReference type="Google" id="ProtNLM"/>
    </source>
</evidence>
<dbReference type="Proteomes" id="UP000439123">
    <property type="component" value="Unassembled WGS sequence"/>
</dbReference>
<gene>
    <name evidence="1" type="ORF">AERO8C_150056</name>
</gene>